<dbReference type="EMBL" id="CP033544">
    <property type="protein sequence ID" value="AZC01536.1"/>
    <property type="molecule type" value="Genomic_DNA"/>
</dbReference>
<dbReference type="AlphaFoldDB" id="A0A3G6YN50"/>
<keyword evidence="1" id="KW-0614">Plasmid</keyword>
<organism evidence="1 2">
    <name type="scientific">Acinetobacter pittii</name>
    <name type="common">Acinetobacter genomosp. 3</name>
    <dbReference type="NCBI Taxonomy" id="48296"/>
    <lineage>
        <taxon>Bacteria</taxon>
        <taxon>Pseudomonadati</taxon>
        <taxon>Pseudomonadota</taxon>
        <taxon>Gammaproteobacteria</taxon>
        <taxon>Moraxellales</taxon>
        <taxon>Moraxellaceae</taxon>
        <taxon>Acinetobacter</taxon>
        <taxon>Acinetobacter calcoaceticus/baumannii complex</taxon>
    </lineage>
</organism>
<proteinExistence type="predicted"/>
<evidence type="ECO:0000313" key="1">
    <source>
        <dbReference type="EMBL" id="AZC01536.1"/>
    </source>
</evidence>
<geneLocation type="plasmid" evidence="2">
    <name>p2014s06-099-4</name>
</geneLocation>
<gene>
    <name evidence="1" type="ORF">DKE52_021425</name>
</gene>
<reference evidence="1 2" key="1">
    <citation type="submission" date="2018-11" db="EMBL/GenBank/DDBJ databases">
        <authorList>
            <person name="Kuo S.-C."/>
            <person name="Chen F.-J."/>
            <person name="Liao Y.-C."/>
        </authorList>
    </citation>
    <scope>NUCLEOTIDE SEQUENCE [LARGE SCALE GENOMIC DNA]</scope>
    <source>
        <strain evidence="1 2">2014S06-099</strain>
        <plasmid evidence="2">p2014s06-099-4</plasmid>
    </source>
</reference>
<reference evidence="1 2" key="2">
    <citation type="submission" date="2018-12" db="EMBL/GenBank/DDBJ databases">
        <title>Molecular Epidemiology of Emerging Carbapenem-Resistance in Acinetobacter nosocomialis and Acinetobacter pittii in Taiwan, 2010-2014.</title>
        <authorList>
            <person name="Huang W.-C."/>
            <person name="Wang H.-Y."/>
            <person name="Lai J.-F."/>
            <person name="Lauderdale T.-L."/>
            <person name="Sytwu H.-K."/>
        </authorList>
    </citation>
    <scope>NUCLEOTIDE SEQUENCE [LARGE SCALE GENOMIC DNA]</scope>
    <source>
        <strain evidence="1 2">2014S06-099</strain>
        <plasmid evidence="2">p2014s06-099-4</plasmid>
    </source>
</reference>
<evidence type="ECO:0000313" key="2">
    <source>
        <dbReference type="Proteomes" id="UP000254410"/>
    </source>
</evidence>
<dbReference type="Proteomes" id="UP000254410">
    <property type="component" value="Plasmid p2014S06-099-4"/>
</dbReference>
<name>A0A3G6YN50_ACIPI</name>
<sequence>MSIVSVKANSEHTELFKTMIQTQLIKIIKFTGLNFVMFSPPSKTIKNKPQKYSNQKLKKINRLGFSGNKKKLLRLFGAL</sequence>
<protein>
    <submittedName>
        <fullName evidence="1">Uncharacterized protein</fullName>
    </submittedName>
</protein>
<accession>A0A3G6YN50</accession>